<evidence type="ECO:0000313" key="3">
    <source>
        <dbReference type="Proteomes" id="UP000019251"/>
    </source>
</evidence>
<comment type="caution">
    <text evidence="2">The sequence shown here is derived from an EMBL/GenBank/DDBJ whole genome shotgun (WGS) entry which is preliminary data.</text>
</comment>
<sequence>MTEQIHCLIGNPNTGKTSLFNELTTSYAYVGNWSGVTVEKKLGNLKNKNAVR</sequence>
<organism evidence="2 3">
    <name type="scientific">Listeria grayi FSL F6-1183</name>
    <dbReference type="NCBI Taxonomy" id="1265827"/>
    <lineage>
        <taxon>Bacteria</taxon>
        <taxon>Bacillati</taxon>
        <taxon>Bacillota</taxon>
        <taxon>Bacilli</taxon>
        <taxon>Bacillales</taxon>
        <taxon>Listeriaceae</taxon>
        <taxon>Listeria</taxon>
    </lineage>
</organism>
<dbReference type="AlphaFoldDB" id="A0A829R6U9"/>
<dbReference type="PANTHER" id="PTHR43185">
    <property type="entry name" value="FERROUS IRON TRANSPORT PROTEIN B"/>
    <property type="match status" value="1"/>
</dbReference>
<dbReference type="GO" id="GO:0015093">
    <property type="term" value="F:ferrous iron transmembrane transporter activity"/>
    <property type="evidence" value="ECO:0007669"/>
    <property type="project" value="TreeGrafter"/>
</dbReference>
<dbReference type="SUPFAM" id="SSF52540">
    <property type="entry name" value="P-loop containing nucleoside triphosphate hydrolases"/>
    <property type="match status" value="1"/>
</dbReference>
<dbReference type="Proteomes" id="UP000019251">
    <property type="component" value="Unassembled WGS sequence"/>
</dbReference>
<dbReference type="InterPro" id="IPR030389">
    <property type="entry name" value="G_FEOB_dom"/>
</dbReference>
<dbReference type="InterPro" id="IPR050860">
    <property type="entry name" value="FeoB_GTPase"/>
</dbReference>
<dbReference type="PROSITE" id="PS51711">
    <property type="entry name" value="G_FEOB"/>
    <property type="match status" value="1"/>
</dbReference>
<protein>
    <submittedName>
        <fullName evidence="2">Ferrous iron transport protein B</fullName>
    </submittedName>
</protein>
<accession>A0A829R6U9</accession>
<feature type="domain" description="FeoB-type G" evidence="1">
    <location>
        <begin position="3"/>
        <end position="52"/>
    </location>
</feature>
<gene>
    <name evidence="2" type="ORF">LMUR_08094</name>
</gene>
<evidence type="ECO:0000313" key="2">
    <source>
        <dbReference type="EMBL" id="EUJ27485.1"/>
    </source>
</evidence>
<name>A0A829R6U9_LISGR</name>
<dbReference type="EMBL" id="AODG01000011">
    <property type="protein sequence ID" value="EUJ27485.1"/>
    <property type="molecule type" value="Genomic_DNA"/>
</dbReference>
<dbReference type="PANTHER" id="PTHR43185:SF1">
    <property type="entry name" value="FE(2+) TRANSPORTER FEOB"/>
    <property type="match status" value="1"/>
</dbReference>
<dbReference type="Gene3D" id="3.40.50.300">
    <property type="entry name" value="P-loop containing nucleotide triphosphate hydrolases"/>
    <property type="match status" value="1"/>
</dbReference>
<evidence type="ECO:0000259" key="1">
    <source>
        <dbReference type="PROSITE" id="PS51711"/>
    </source>
</evidence>
<dbReference type="GO" id="GO:0005886">
    <property type="term" value="C:plasma membrane"/>
    <property type="evidence" value="ECO:0007669"/>
    <property type="project" value="TreeGrafter"/>
</dbReference>
<proteinExistence type="predicted"/>
<reference evidence="2 3" key="1">
    <citation type="submission" date="2012-12" db="EMBL/GenBank/DDBJ databases">
        <title>Novel taxa of Listeriaceae from agricultural environments in the United States.</title>
        <authorList>
            <person name="den Bakker H.C."/>
            <person name="Allred A."/>
            <person name="Warchocki S."/>
            <person name="Wright E.M."/>
            <person name="Burrell A."/>
            <person name="Nightingale K.K."/>
            <person name="Kephart D."/>
            <person name="Wiedmann M."/>
        </authorList>
    </citation>
    <scope>NUCLEOTIDE SEQUENCE [LARGE SCALE GENOMIC DNA]</scope>
    <source>
        <strain evidence="2 3">FSL F6-1183</strain>
    </source>
</reference>
<dbReference type="Pfam" id="PF02421">
    <property type="entry name" value="FeoB_N"/>
    <property type="match status" value="1"/>
</dbReference>
<dbReference type="GO" id="GO:0005525">
    <property type="term" value="F:GTP binding"/>
    <property type="evidence" value="ECO:0007669"/>
    <property type="project" value="InterPro"/>
</dbReference>
<dbReference type="InterPro" id="IPR027417">
    <property type="entry name" value="P-loop_NTPase"/>
</dbReference>